<keyword evidence="3" id="KW-1185">Reference proteome</keyword>
<feature type="chain" id="PRO_5026924602" evidence="1">
    <location>
        <begin position="25"/>
        <end position="107"/>
    </location>
</feature>
<evidence type="ECO:0000313" key="4">
    <source>
        <dbReference type="RefSeq" id="XP_026536212.1"/>
    </source>
</evidence>
<reference evidence="4" key="1">
    <citation type="submission" date="2025-08" db="UniProtKB">
        <authorList>
            <consortium name="RefSeq"/>
        </authorList>
    </citation>
    <scope>IDENTIFICATION</scope>
</reference>
<evidence type="ECO:0000256" key="1">
    <source>
        <dbReference type="SAM" id="SignalP"/>
    </source>
</evidence>
<keyword evidence="1" id="KW-0732">Signal</keyword>
<sequence length="107" mass="12301">MPSMYQILLFATCVFFYFIPGANLQCRMCTILRPGDLCFPYISCPITGKQQTCHSLTVYFNGELQQKILSCKLRSAAKCGSFDEFPEKGIRFEHQCCENKDYCNENL</sequence>
<dbReference type="Proteomes" id="UP000504612">
    <property type="component" value="Unplaced"/>
</dbReference>
<protein>
    <submittedName>
        <fullName evidence="4">Uncharacterized protein LOC113420485 isoform X2</fullName>
    </submittedName>
</protein>
<dbReference type="InterPro" id="IPR016054">
    <property type="entry name" value="LY6_UPA_recep-like"/>
</dbReference>
<gene>
    <name evidence="4" type="primary">LOC113420485</name>
</gene>
<dbReference type="Pfam" id="PF00021">
    <property type="entry name" value="UPAR_LY6"/>
    <property type="match status" value="1"/>
</dbReference>
<evidence type="ECO:0000313" key="3">
    <source>
        <dbReference type="Proteomes" id="UP000504612"/>
    </source>
</evidence>
<proteinExistence type="predicted"/>
<dbReference type="AlphaFoldDB" id="A0A6J1UYV8"/>
<feature type="signal peptide" evidence="1">
    <location>
        <begin position="1"/>
        <end position="24"/>
    </location>
</feature>
<dbReference type="RefSeq" id="XP_026536212.1">
    <property type="nucleotide sequence ID" value="XM_026680427.1"/>
</dbReference>
<dbReference type="GeneID" id="113420485"/>
<evidence type="ECO:0000259" key="2">
    <source>
        <dbReference type="Pfam" id="PF00021"/>
    </source>
</evidence>
<name>A0A6J1UYV8_9SAUR</name>
<accession>A0A6J1UYV8</accession>
<feature type="domain" description="UPAR/Ly6" evidence="2">
    <location>
        <begin position="23"/>
        <end position="105"/>
    </location>
</feature>
<organism evidence="3 4">
    <name type="scientific">Notechis scutatus</name>
    <name type="common">mainland tiger snake</name>
    <dbReference type="NCBI Taxonomy" id="8663"/>
    <lineage>
        <taxon>Eukaryota</taxon>
        <taxon>Metazoa</taxon>
        <taxon>Chordata</taxon>
        <taxon>Craniata</taxon>
        <taxon>Vertebrata</taxon>
        <taxon>Euteleostomi</taxon>
        <taxon>Lepidosauria</taxon>
        <taxon>Squamata</taxon>
        <taxon>Bifurcata</taxon>
        <taxon>Unidentata</taxon>
        <taxon>Episquamata</taxon>
        <taxon>Toxicofera</taxon>
        <taxon>Serpentes</taxon>
        <taxon>Colubroidea</taxon>
        <taxon>Elapidae</taxon>
        <taxon>Hydrophiinae</taxon>
        <taxon>Notechis</taxon>
    </lineage>
</organism>